<reference evidence="2" key="2">
    <citation type="submission" date="2020-11" db="EMBL/GenBank/DDBJ databases">
        <authorList>
            <person name="McCartney M.A."/>
            <person name="Auch B."/>
            <person name="Kono T."/>
            <person name="Mallez S."/>
            <person name="Becker A."/>
            <person name="Gohl D.M."/>
            <person name="Silverstein K.A.T."/>
            <person name="Koren S."/>
            <person name="Bechman K.B."/>
            <person name="Herman A."/>
            <person name="Abrahante J.E."/>
            <person name="Garbe J."/>
        </authorList>
    </citation>
    <scope>NUCLEOTIDE SEQUENCE</scope>
    <source>
        <strain evidence="2">Duluth1</strain>
        <tissue evidence="2">Whole animal</tissue>
    </source>
</reference>
<sequence>MFRSYTGTLSAFTGAPPGHHRRQPGRCHSFAGVILFPGAATVETVQQPGRFLVNPGLATIYPGEALTEPRLSPVMPRWRPDESRQRPGRAPVYRNSAGTHRCYTGIRTRQSYGNAPGKSRSAPIMHRRSPGEYRWPPGRAPVYRCTIAIPGLCRHSTGIHLGTTGDNRGVAIALSGSL</sequence>
<organism evidence="2 3">
    <name type="scientific">Dreissena polymorpha</name>
    <name type="common">Zebra mussel</name>
    <name type="synonym">Mytilus polymorpha</name>
    <dbReference type="NCBI Taxonomy" id="45954"/>
    <lineage>
        <taxon>Eukaryota</taxon>
        <taxon>Metazoa</taxon>
        <taxon>Spiralia</taxon>
        <taxon>Lophotrochozoa</taxon>
        <taxon>Mollusca</taxon>
        <taxon>Bivalvia</taxon>
        <taxon>Autobranchia</taxon>
        <taxon>Heteroconchia</taxon>
        <taxon>Euheterodonta</taxon>
        <taxon>Imparidentia</taxon>
        <taxon>Neoheterodontei</taxon>
        <taxon>Myida</taxon>
        <taxon>Dreissenoidea</taxon>
        <taxon>Dreissenidae</taxon>
        <taxon>Dreissena</taxon>
    </lineage>
</organism>
<feature type="region of interest" description="Disordered" evidence="1">
    <location>
        <begin position="110"/>
        <end position="133"/>
    </location>
</feature>
<evidence type="ECO:0000313" key="2">
    <source>
        <dbReference type="EMBL" id="KAH3796380.1"/>
    </source>
</evidence>
<dbReference type="EMBL" id="JAIWYP010000007">
    <property type="protein sequence ID" value="KAH3796380.1"/>
    <property type="molecule type" value="Genomic_DNA"/>
</dbReference>
<dbReference type="Proteomes" id="UP000828390">
    <property type="component" value="Unassembled WGS sequence"/>
</dbReference>
<evidence type="ECO:0000256" key="1">
    <source>
        <dbReference type="SAM" id="MobiDB-lite"/>
    </source>
</evidence>
<reference evidence="2" key="1">
    <citation type="journal article" date="2019" name="bioRxiv">
        <title>The Genome of the Zebra Mussel, Dreissena polymorpha: A Resource for Invasive Species Research.</title>
        <authorList>
            <person name="McCartney M.A."/>
            <person name="Auch B."/>
            <person name="Kono T."/>
            <person name="Mallez S."/>
            <person name="Zhang Y."/>
            <person name="Obille A."/>
            <person name="Becker A."/>
            <person name="Abrahante J.E."/>
            <person name="Garbe J."/>
            <person name="Badalamenti J.P."/>
            <person name="Herman A."/>
            <person name="Mangelson H."/>
            <person name="Liachko I."/>
            <person name="Sullivan S."/>
            <person name="Sone E.D."/>
            <person name="Koren S."/>
            <person name="Silverstein K.A.T."/>
            <person name="Beckman K.B."/>
            <person name="Gohl D.M."/>
        </authorList>
    </citation>
    <scope>NUCLEOTIDE SEQUENCE</scope>
    <source>
        <strain evidence="2">Duluth1</strain>
        <tissue evidence="2">Whole animal</tissue>
    </source>
</reference>
<feature type="compositionally biased region" description="Polar residues" evidence="1">
    <location>
        <begin position="1"/>
        <end position="11"/>
    </location>
</feature>
<evidence type="ECO:0000313" key="3">
    <source>
        <dbReference type="Proteomes" id="UP000828390"/>
    </source>
</evidence>
<keyword evidence="3" id="KW-1185">Reference proteome</keyword>
<protein>
    <submittedName>
        <fullName evidence="2">Uncharacterized protein</fullName>
    </submittedName>
</protein>
<feature type="region of interest" description="Disordered" evidence="1">
    <location>
        <begin position="1"/>
        <end position="24"/>
    </location>
</feature>
<comment type="caution">
    <text evidence="2">The sequence shown here is derived from an EMBL/GenBank/DDBJ whole genome shotgun (WGS) entry which is preliminary data.</text>
</comment>
<name>A0A9D4FH00_DREPO</name>
<proteinExistence type="predicted"/>
<feature type="region of interest" description="Disordered" evidence="1">
    <location>
        <begin position="73"/>
        <end position="96"/>
    </location>
</feature>
<accession>A0A9D4FH00</accession>
<gene>
    <name evidence="2" type="ORF">DPMN_149948</name>
</gene>
<dbReference type="AlphaFoldDB" id="A0A9D4FH00"/>